<dbReference type="CDD" id="cd09275">
    <property type="entry name" value="RNase_HI_RT_DIRS1"/>
    <property type="match status" value="1"/>
</dbReference>
<dbReference type="InterPro" id="IPR052055">
    <property type="entry name" value="Hepadnavirus_pol/RT"/>
</dbReference>
<keyword evidence="4" id="KW-1185">Reference proteome</keyword>
<gene>
    <name evidence="3" type="ORF">MGAL_10B078414</name>
</gene>
<reference evidence="3" key="1">
    <citation type="submission" date="2018-11" db="EMBL/GenBank/DDBJ databases">
        <authorList>
            <person name="Alioto T."/>
            <person name="Alioto T."/>
        </authorList>
    </citation>
    <scope>NUCLEOTIDE SEQUENCE</scope>
</reference>
<keyword evidence="2" id="KW-1133">Transmembrane helix</keyword>
<comment type="caution">
    <text evidence="3">The sequence shown here is derived from an EMBL/GenBank/DDBJ whole genome shotgun (WGS) entry which is preliminary data.</text>
</comment>
<sequence>MTSWNSCIVLSTESLIQIKFWRENLEHVNVKKFSSDVSCQSVVYSDASNTGYGGYVVETPFNIAHGMWSECEASKSSTWKELNAVRNILLSMINVLKDKRIKWFSDNQNVVTIVEKVWVPRTLNEKADFISRIIDYDDWGIDEQLFMYVDSLWGPHEIDWFANDDNHKLTVFYSRYWTVNSMGIDAFTINWQGANGWFVPPVCLVSKVISYMRQCFAHGTLVLPLWKSASFWPMLCPTGEGFIKEAFQSDLLELPDTLIEKIHLLPDLLTEMIGTNPNIRRADTGITWSNASVVCGDSGLENEEDIIRMSNIPVGEKFWIGTATYKSLTDWMEFIDFNGTLMNRYGNGHCVLLSCHKGEWELITSQFTQQSCNIDGNVVGKCDNSSAMVHNADYTASKEYCLKNNKLLLSSSYCTQTSNPSIGTNAWTNIFREEFEVNLTKHDSRVETTYSTPQSTAISRHTRTRRLSVDVVTTNSHAPRVNYTTIARRKQEANANPSSEFPLGAVIGGVISVLVGVALITLLILCKVRTCGIFKASNIKEKDGIFPKATYDDNNITLAINSVTTTSSPTYGLAYRVQSNSNTYAVVNKIRTTEASSNDVDTYTASSYGEYDRLNDVHKREIKSQENLYDSNRGKRNESDPTYDSSDIGERKRYTHVNDIDMYDHSFTSSNNGEYNCFSDLNVVNSKDNVIYDKAN</sequence>
<evidence type="ECO:0000313" key="3">
    <source>
        <dbReference type="EMBL" id="VDI13307.1"/>
    </source>
</evidence>
<dbReference type="Proteomes" id="UP000596742">
    <property type="component" value="Unassembled WGS sequence"/>
</dbReference>
<dbReference type="PANTHER" id="PTHR33050">
    <property type="entry name" value="REVERSE TRANSCRIPTASE DOMAIN-CONTAINING PROTEIN"/>
    <property type="match status" value="1"/>
</dbReference>
<feature type="transmembrane region" description="Helical" evidence="2">
    <location>
        <begin position="501"/>
        <end position="525"/>
    </location>
</feature>
<proteinExistence type="predicted"/>
<keyword evidence="2" id="KW-0812">Transmembrane</keyword>
<accession>A0A8B6D135</accession>
<dbReference type="EMBL" id="UYJE01002745">
    <property type="protein sequence ID" value="VDI13307.1"/>
    <property type="molecule type" value="Genomic_DNA"/>
</dbReference>
<feature type="region of interest" description="Disordered" evidence="1">
    <location>
        <begin position="625"/>
        <end position="650"/>
    </location>
</feature>
<evidence type="ECO:0000256" key="1">
    <source>
        <dbReference type="SAM" id="MobiDB-lite"/>
    </source>
</evidence>
<keyword evidence="2" id="KW-0472">Membrane</keyword>
<dbReference type="SUPFAM" id="SSF56672">
    <property type="entry name" value="DNA/RNA polymerases"/>
    <property type="match status" value="1"/>
</dbReference>
<evidence type="ECO:0000313" key="4">
    <source>
        <dbReference type="Proteomes" id="UP000596742"/>
    </source>
</evidence>
<dbReference type="InterPro" id="IPR043502">
    <property type="entry name" value="DNA/RNA_pol_sf"/>
</dbReference>
<evidence type="ECO:0000256" key="2">
    <source>
        <dbReference type="SAM" id="Phobius"/>
    </source>
</evidence>
<dbReference type="OrthoDB" id="10066651at2759"/>
<dbReference type="PANTHER" id="PTHR33050:SF7">
    <property type="entry name" value="RIBONUCLEASE H"/>
    <property type="match status" value="1"/>
</dbReference>
<dbReference type="AlphaFoldDB" id="A0A8B6D135"/>
<name>A0A8B6D135_MYTGA</name>
<protein>
    <submittedName>
        <fullName evidence="3">Uncharacterized protein</fullName>
    </submittedName>
</protein>
<organism evidence="3 4">
    <name type="scientific">Mytilus galloprovincialis</name>
    <name type="common">Mediterranean mussel</name>
    <dbReference type="NCBI Taxonomy" id="29158"/>
    <lineage>
        <taxon>Eukaryota</taxon>
        <taxon>Metazoa</taxon>
        <taxon>Spiralia</taxon>
        <taxon>Lophotrochozoa</taxon>
        <taxon>Mollusca</taxon>
        <taxon>Bivalvia</taxon>
        <taxon>Autobranchia</taxon>
        <taxon>Pteriomorphia</taxon>
        <taxon>Mytilida</taxon>
        <taxon>Mytiloidea</taxon>
        <taxon>Mytilidae</taxon>
        <taxon>Mytilinae</taxon>
        <taxon>Mytilus</taxon>
    </lineage>
</organism>